<evidence type="ECO:0000313" key="1">
    <source>
        <dbReference type="EMBL" id="QDU10768.1"/>
    </source>
</evidence>
<keyword evidence="2" id="KW-1185">Reference proteome</keyword>
<organism evidence="1 2">
    <name type="scientific">Gimesia aquarii</name>
    <dbReference type="NCBI Taxonomy" id="2527964"/>
    <lineage>
        <taxon>Bacteria</taxon>
        <taxon>Pseudomonadati</taxon>
        <taxon>Planctomycetota</taxon>
        <taxon>Planctomycetia</taxon>
        <taxon>Planctomycetales</taxon>
        <taxon>Planctomycetaceae</taxon>
        <taxon>Gimesia</taxon>
    </lineage>
</organism>
<name>A0A517WZT9_9PLAN</name>
<dbReference type="RefSeq" id="WP_197992993.1">
    <property type="nucleotide sequence ID" value="NZ_CP037422.1"/>
</dbReference>
<dbReference type="EMBL" id="CP037422">
    <property type="protein sequence ID" value="QDU10768.1"/>
    <property type="molecule type" value="Genomic_DNA"/>
</dbReference>
<dbReference type="Proteomes" id="UP000318384">
    <property type="component" value="Chromosome"/>
</dbReference>
<dbReference type="AlphaFoldDB" id="A0A517WZT9"/>
<protein>
    <submittedName>
        <fullName evidence="1">Uncharacterized protein</fullName>
    </submittedName>
</protein>
<accession>A0A517WZT9</accession>
<evidence type="ECO:0000313" key="2">
    <source>
        <dbReference type="Proteomes" id="UP000318384"/>
    </source>
</evidence>
<reference evidence="1 2" key="1">
    <citation type="submission" date="2019-03" db="EMBL/GenBank/DDBJ databases">
        <title>Deep-cultivation of Planctomycetes and their phenomic and genomic characterization uncovers novel biology.</title>
        <authorList>
            <person name="Wiegand S."/>
            <person name="Jogler M."/>
            <person name="Boedeker C."/>
            <person name="Pinto D."/>
            <person name="Vollmers J."/>
            <person name="Rivas-Marin E."/>
            <person name="Kohn T."/>
            <person name="Peeters S.H."/>
            <person name="Heuer A."/>
            <person name="Rast P."/>
            <person name="Oberbeckmann S."/>
            <person name="Bunk B."/>
            <person name="Jeske O."/>
            <person name="Meyerdierks A."/>
            <person name="Storesund J.E."/>
            <person name="Kallscheuer N."/>
            <person name="Luecker S."/>
            <person name="Lage O.M."/>
            <person name="Pohl T."/>
            <person name="Merkel B.J."/>
            <person name="Hornburger P."/>
            <person name="Mueller R.-W."/>
            <person name="Bruemmer F."/>
            <person name="Labrenz M."/>
            <person name="Spormann A.M."/>
            <person name="Op den Camp H."/>
            <person name="Overmann J."/>
            <person name="Amann R."/>
            <person name="Jetten M.S.M."/>
            <person name="Mascher T."/>
            <person name="Medema M.H."/>
            <person name="Devos D.P."/>
            <person name="Kaster A.-K."/>
            <person name="Ovreas L."/>
            <person name="Rohde M."/>
            <person name="Galperin M.Y."/>
            <person name="Jogler C."/>
        </authorList>
    </citation>
    <scope>NUCLEOTIDE SEQUENCE [LARGE SCALE GENOMIC DNA]</scope>
    <source>
        <strain evidence="1 2">V202</strain>
    </source>
</reference>
<sequence>MGFFGCSFAKILIEIKLGYAFGKHLEKYSPPNVVELLRIGSEEVRGNGKEYDPNDLIA</sequence>
<proteinExistence type="predicted"/>
<gene>
    <name evidence="1" type="ORF">V202x_41800</name>
</gene>